<protein>
    <recommendedName>
        <fullName evidence="1">N-acetyltransferase domain-containing protein</fullName>
    </recommendedName>
</protein>
<dbReference type="RefSeq" id="WP_179052649.1">
    <property type="nucleotide sequence ID" value="NZ_QJRE01000096.1"/>
</dbReference>
<evidence type="ECO:0000313" key="2">
    <source>
        <dbReference type="EMBL" id="NWL45612.1"/>
    </source>
</evidence>
<evidence type="ECO:0000313" key="3">
    <source>
        <dbReference type="Proteomes" id="UP000704738"/>
    </source>
</evidence>
<comment type="caution">
    <text evidence="2">The sequence shown here is derived from an EMBL/GenBank/DDBJ whole genome shotgun (WGS) entry which is preliminary data.</text>
</comment>
<organism evidence="2 3">
    <name type="scientific">Pseudomonas hunanensis</name>
    <dbReference type="NCBI Taxonomy" id="1247546"/>
    <lineage>
        <taxon>Bacteria</taxon>
        <taxon>Pseudomonadati</taxon>
        <taxon>Pseudomonadota</taxon>
        <taxon>Gammaproteobacteria</taxon>
        <taxon>Pseudomonadales</taxon>
        <taxon>Pseudomonadaceae</taxon>
        <taxon>Pseudomonas</taxon>
    </lineage>
</organism>
<accession>A0ABD6NA86</accession>
<gene>
    <name evidence="2" type="ORF">DM819_06945</name>
</gene>
<evidence type="ECO:0000259" key="1">
    <source>
        <dbReference type="PROSITE" id="PS51186"/>
    </source>
</evidence>
<name>A0ABD6NA86_9PSED</name>
<dbReference type="PROSITE" id="PS51186">
    <property type="entry name" value="GNAT"/>
    <property type="match status" value="1"/>
</dbReference>
<dbReference type="Proteomes" id="UP000704738">
    <property type="component" value="Unassembled WGS sequence"/>
</dbReference>
<dbReference type="AlphaFoldDB" id="A0ABD6NA86"/>
<dbReference type="SUPFAM" id="SSF55729">
    <property type="entry name" value="Acyl-CoA N-acyltransferases (Nat)"/>
    <property type="match status" value="1"/>
</dbReference>
<dbReference type="InterPro" id="IPR000182">
    <property type="entry name" value="GNAT_dom"/>
</dbReference>
<reference evidence="2 3" key="1">
    <citation type="submission" date="2018-06" db="EMBL/GenBank/DDBJ databases">
        <title>Bacteria isolated from soil of Wuhan.</title>
        <authorList>
            <person name="Xiang W."/>
            <person name="Huang C."/>
        </authorList>
    </citation>
    <scope>NUCLEOTIDE SEQUENCE [LARGE SCALE GENOMIC DNA]</scope>
    <source>
        <strain evidence="3">xwS4</strain>
    </source>
</reference>
<dbReference type="Pfam" id="PF00583">
    <property type="entry name" value="Acetyltransf_1"/>
    <property type="match status" value="1"/>
</dbReference>
<dbReference type="Gene3D" id="3.40.630.30">
    <property type="match status" value="1"/>
</dbReference>
<proteinExistence type="predicted"/>
<dbReference type="InterPro" id="IPR016181">
    <property type="entry name" value="Acyl_CoA_acyltransferase"/>
</dbReference>
<feature type="domain" description="N-acetyltransferase" evidence="1">
    <location>
        <begin position="12"/>
        <end position="153"/>
    </location>
</feature>
<sequence>MPQLPPAEASDDEWYDFAERRCEDLLPHIADLILDRFTYKPRYVQQQLWTSGDTVSARTKQYDIYLRLFTPPESFWPRECLVLARLGFKQQRAGHGRALVERLLKLAPEFGYRYLAIECANARSSAFAQRLGFTPYEDGRHWVGAIEAIQQAIHLQTA</sequence>
<dbReference type="EMBL" id="QJRE01000096">
    <property type="protein sequence ID" value="NWL45612.1"/>
    <property type="molecule type" value="Genomic_DNA"/>
</dbReference>